<reference evidence="1 2" key="1">
    <citation type="submission" date="2018-08" db="EMBL/GenBank/DDBJ databases">
        <title>Sequencing the genomes of 1000 actinobacteria strains.</title>
        <authorList>
            <person name="Klenk H.-P."/>
        </authorList>
    </citation>
    <scope>NUCLEOTIDE SEQUENCE [LARGE SCALE GENOMIC DNA]</scope>
    <source>
        <strain evidence="1 2">DSM 44099</strain>
    </source>
</reference>
<accession>A0A3D9ZDU5</accession>
<keyword evidence="2" id="KW-1185">Reference proteome</keyword>
<dbReference type="EMBL" id="QUMQ01000001">
    <property type="protein sequence ID" value="REF94622.1"/>
    <property type="molecule type" value="Genomic_DNA"/>
</dbReference>
<dbReference type="AlphaFoldDB" id="A0A3D9ZDU5"/>
<dbReference type="RefSeq" id="WP_116066406.1">
    <property type="nucleotide sequence ID" value="NZ_BONB01000039.1"/>
</dbReference>
<comment type="caution">
    <text evidence="1">The sequence shown here is derived from an EMBL/GenBank/DDBJ whole genome shotgun (WGS) entry which is preliminary data.</text>
</comment>
<name>A0A3D9ZDU5_9ACTN</name>
<dbReference type="Proteomes" id="UP000256913">
    <property type="component" value="Unassembled WGS sequence"/>
</dbReference>
<evidence type="ECO:0000313" key="1">
    <source>
        <dbReference type="EMBL" id="REF94622.1"/>
    </source>
</evidence>
<organism evidence="1 2">
    <name type="scientific">Asanoa ferruginea</name>
    <dbReference type="NCBI Taxonomy" id="53367"/>
    <lineage>
        <taxon>Bacteria</taxon>
        <taxon>Bacillati</taxon>
        <taxon>Actinomycetota</taxon>
        <taxon>Actinomycetes</taxon>
        <taxon>Micromonosporales</taxon>
        <taxon>Micromonosporaceae</taxon>
        <taxon>Asanoa</taxon>
    </lineage>
</organism>
<proteinExistence type="predicted"/>
<evidence type="ECO:0000313" key="2">
    <source>
        <dbReference type="Proteomes" id="UP000256913"/>
    </source>
</evidence>
<protein>
    <submittedName>
        <fullName evidence="1">Uncharacterized protein</fullName>
    </submittedName>
</protein>
<sequence length="69" mass="7559">MDYLSDTNLRAVLVVLLERCGGTVDVTNGELYDAMLTDRSSGERFRITQIDGGVRISIVPSRPEQSASN</sequence>
<dbReference type="OrthoDB" id="3297930at2"/>
<gene>
    <name evidence="1" type="ORF">DFJ67_0562</name>
</gene>